<accession>A0ABZ2LQE6</accession>
<reference evidence="1 2" key="1">
    <citation type="submission" date="2021-12" db="EMBL/GenBank/DDBJ databases">
        <title>Discovery of the Pendulisporaceae a myxobacterial family with distinct sporulation behavior and unique specialized metabolism.</title>
        <authorList>
            <person name="Garcia R."/>
            <person name="Popoff A."/>
            <person name="Bader C.D."/>
            <person name="Loehr J."/>
            <person name="Walesch S."/>
            <person name="Walt C."/>
            <person name="Boldt J."/>
            <person name="Bunk B."/>
            <person name="Haeckl F.J.F.P.J."/>
            <person name="Gunesch A.P."/>
            <person name="Birkelbach J."/>
            <person name="Nuebel U."/>
            <person name="Pietschmann T."/>
            <person name="Bach T."/>
            <person name="Mueller R."/>
        </authorList>
    </citation>
    <scope>NUCLEOTIDE SEQUENCE [LARGE SCALE GENOMIC DNA]</scope>
    <source>
        <strain evidence="1 2">MSr11954</strain>
    </source>
</reference>
<dbReference type="RefSeq" id="WP_394820772.1">
    <property type="nucleotide sequence ID" value="NZ_CP089984.1"/>
</dbReference>
<evidence type="ECO:0000313" key="1">
    <source>
        <dbReference type="EMBL" id="WXB11157.1"/>
    </source>
</evidence>
<dbReference type="EMBL" id="CP089984">
    <property type="protein sequence ID" value="WXB11157.1"/>
    <property type="molecule type" value="Genomic_DNA"/>
</dbReference>
<name>A0ABZ2LQE6_9BACT</name>
<evidence type="ECO:0000313" key="2">
    <source>
        <dbReference type="Proteomes" id="UP001370348"/>
    </source>
</evidence>
<dbReference type="Proteomes" id="UP001370348">
    <property type="component" value="Chromosome"/>
</dbReference>
<organism evidence="1 2">
    <name type="scientific">Pendulispora albinea</name>
    <dbReference type="NCBI Taxonomy" id="2741071"/>
    <lineage>
        <taxon>Bacteria</taxon>
        <taxon>Pseudomonadati</taxon>
        <taxon>Myxococcota</taxon>
        <taxon>Myxococcia</taxon>
        <taxon>Myxococcales</taxon>
        <taxon>Sorangiineae</taxon>
        <taxon>Pendulisporaceae</taxon>
        <taxon>Pendulispora</taxon>
    </lineage>
</organism>
<proteinExistence type="predicted"/>
<protein>
    <submittedName>
        <fullName evidence="1">Uncharacterized protein</fullName>
    </submittedName>
</protein>
<keyword evidence="2" id="KW-1185">Reference proteome</keyword>
<sequence length="75" mass="6555">MIAASAFGAPAAIGRLSGAAIAGGLGAIAGARGAAATVRLDGDGGLLAGADIGMGVLAGMGASADIGGASAATDS</sequence>
<gene>
    <name evidence="1" type="ORF">LZC94_25185</name>
</gene>